<keyword evidence="5" id="KW-1185">Reference proteome</keyword>
<dbReference type="PANTHER" id="PTHR12482">
    <property type="entry name" value="LIPASE ROG1-RELATED-RELATED"/>
    <property type="match status" value="1"/>
</dbReference>
<dbReference type="AlphaFoldDB" id="A0A8H5LGU2"/>
<dbReference type="Pfam" id="PF05057">
    <property type="entry name" value="DUF676"/>
    <property type="match status" value="1"/>
</dbReference>
<dbReference type="OrthoDB" id="273452at2759"/>
<evidence type="ECO:0000259" key="3">
    <source>
        <dbReference type="Pfam" id="PF05057"/>
    </source>
</evidence>
<feature type="transmembrane region" description="Helical" evidence="2">
    <location>
        <begin position="300"/>
        <end position="322"/>
    </location>
</feature>
<dbReference type="Gene3D" id="3.40.50.1820">
    <property type="entry name" value="alpha/beta hydrolase"/>
    <property type="match status" value="1"/>
</dbReference>
<dbReference type="PANTHER" id="PTHR12482:SF62">
    <property type="entry name" value="LIPASE ROG1-RELATED"/>
    <property type="match status" value="1"/>
</dbReference>
<dbReference type="SUPFAM" id="SSF53474">
    <property type="entry name" value="alpha/beta-Hydrolases"/>
    <property type="match status" value="1"/>
</dbReference>
<comment type="similarity">
    <text evidence="1">Belongs to the putative lipase ROG1 family.</text>
</comment>
<sequence>MSAHEDINANVHLHVLMHGLWGTTNHLESAARVFSARHGNSSQKLGGGSASDSQDSGLLDASEHVQLLPVTVNQGTKTYDGIDWGAERAAKEILEAVHQIEKESKQIRVTKFSITGYSLGGLYARYVIAILHATGFFVNIQPLNFVTIATPHLGMPRVHTLFGRISRSLGRFMLGNTGRQLFALDDWGGTGRPWLEVAADKGSVFWKALNAFKRIDIYANAVNDLMVPYVTGAFEDNEQFTKMIAQIQVEFEPGYEPVLKSWSVLDQSPPKNLSFKEHIESWKPQPFLGPFIQWNFPYNVILMGILPITLSMVSLSLPFVYLSSSRASRRRVSVLQKEMHAEESFIERMKSFTASIGEQIEEVAEDVVEQTLPLSGCSSAEANTKTLTQAPGSSKSKIRVELSPSQRKMARNLNQLANLQKHLVWIHPTRNSHAAIICREELQIPGHKVGRGVLEHWTDHFAL</sequence>
<protein>
    <recommendedName>
        <fullName evidence="3">DUF676 domain-containing protein</fullName>
    </recommendedName>
</protein>
<dbReference type="InterPro" id="IPR044294">
    <property type="entry name" value="Lipase-like"/>
</dbReference>
<dbReference type="EMBL" id="JAACJM010000054">
    <property type="protein sequence ID" value="KAF5356619.1"/>
    <property type="molecule type" value="Genomic_DNA"/>
</dbReference>
<evidence type="ECO:0000256" key="2">
    <source>
        <dbReference type="SAM" id="Phobius"/>
    </source>
</evidence>
<name>A0A8H5LGU2_9AGAR</name>
<evidence type="ECO:0000256" key="1">
    <source>
        <dbReference type="ARBA" id="ARBA00007920"/>
    </source>
</evidence>
<gene>
    <name evidence="4" type="ORF">D9758_008201</name>
</gene>
<dbReference type="Proteomes" id="UP000559256">
    <property type="component" value="Unassembled WGS sequence"/>
</dbReference>
<dbReference type="InterPro" id="IPR029058">
    <property type="entry name" value="AB_hydrolase_fold"/>
</dbReference>
<keyword evidence="2" id="KW-1133">Transmembrane helix</keyword>
<keyword evidence="2" id="KW-0812">Transmembrane</keyword>
<reference evidence="4 5" key="1">
    <citation type="journal article" date="2020" name="ISME J.">
        <title>Uncovering the hidden diversity of litter-decomposition mechanisms in mushroom-forming fungi.</title>
        <authorList>
            <person name="Floudas D."/>
            <person name="Bentzer J."/>
            <person name="Ahren D."/>
            <person name="Johansson T."/>
            <person name="Persson P."/>
            <person name="Tunlid A."/>
        </authorList>
    </citation>
    <scope>NUCLEOTIDE SEQUENCE [LARGE SCALE GENOMIC DNA]</scope>
    <source>
        <strain evidence="4 5">CBS 291.85</strain>
    </source>
</reference>
<evidence type="ECO:0000313" key="5">
    <source>
        <dbReference type="Proteomes" id="UP000559256"/>
    </source>
</evidence>
<keyword evidence="2" id="KW-0472">Membrane</keyword>
<organism evidence="4 5">
    <name type="scientific">Tetrapyrgos nigripes</name>
    <dbReference type="NCBI Taxonomy" id="182062"/>
    <lineage>
        <taxon>Eukaryota</taxon>
        <taxon>Fungi</taxon>
        <taxon>Dikarya</taxon>
        <taxon>Basidiomycota</taxon>
        <taxon>Agaricomycotina</taxon>
        <taxon>Agaricomycetes</taxon>
        <taxon>Agaricomycetidae</taxon>
        <taxon>Agaricales</taxon>
        <taxon>Marasmiineae</taxon>
        <taxon>Marasmiaceae</taxon>
        <taxon>Tetrapyrgos</taxon>
    </lineage>
</organism>
<proteinExistence type="inferred from homology"/>
<feature type="domain" description="DUF676" evidence="3">
    <location>
        <begin position="10"/>
        <end position="231"/>
    </location>
</feature>
<accession>A0A8H5LGU2</accession>
<evidence type="ECO:0000313" key="4">
    <source>
        <dbReference type="EMBL" id="KAF5356619.1"/>
    </source>
</evidence>
<comment type="caution">
    <text evidence="4">The sequence shown here is derived from an EMBL/GenBank/DDBJ whole genome shotgun (WGS) entry which is preliminary data.</text>
</comment>
<dbReference type="InterPro" id="IPR007751">
    <property type="entry name" value="DUF676_lipase-like"/>
</dbReference>